<gene>
    <name evidence="1" type="ORF">S03H2_12539</name>
</gene>
<comment type="caution">
    <text evidence="1">The sequence shown here is derived from an EMBL/GenBank/DDBJ whole genome shotgun (WGS) entry which is preliminary data.</text>
</comment>
<organism evidence="1">
    <name type="scientific">marine sediment metagenome</name>
    <dbReference type="NCBI Taxonomy" id="412755"/>
    <lineage>
        <taxon>unclassified sequences</taxon>
        <taxon>metagenomes</taxon>
        <taxon>ecological metagenomes</taxon>
    </lineage>
</organism>
<reference evidence="1" key="1">
    <citation type="journal article" date="2014" name="Front. Microbiol.">
        <title>High frequency of phylogenetically diverse reductive dehalogenase-homologous genes in deep subseafloor sedimentary metagenomes.</title>
        <authorList>
            <person name="Kawai M."/>
            <person name="Futagami T."/>
            <person name="Toyoda A."/>
            <person name="Takaki Y."/>
            <person name="Nishi S."/>
            <person name="Hori S."/>
            <person name="Arai W."/>
            <person name="Tsubouchi T."/>
            <person name="Morono Y."/>
            <person name="Uchiyama I."/>
            <person name="Ito T."/>
            <person name="Fujiyama A."/>
            <person name="Inagaki F."/>
            <person name="Takami H."/>
        </authorList>
    </citation>
    <scope>NUCLEOTIDE SEQUENCE</scope>
    <source>
        <strain evidence="1">Expedition CK06-06</strain>
    </source>
</reference>
<name>X1FMX4_9ZZZZ</name>
<protein>
    <submittedName>
        <fullName evidence="1">Uncharacterized protein</fullName>
    </submittedName>
</protein>
<accession>X1FMX4</accession>
<dbReference type="AlphaFoldDB" id="X1FMX4"/>
<proteinExistence type="predicted"/>
<sequence length="47" mass="5482">MFHKITVSIVRKFLKKMQAWVDKTPGVIRVSIDVGDRDVILAEKKRK</sequence>
<evidence type="ECO:0000313" key="1">
    <source>
        <dbReference type="EMBL" id="GAH47001.1"/>
    </source>
</evidence>
<dbReference type="EMBL" id="BARU01006377">
    <property type="protein sequence ID" value="GAH47001.1"/>
    <property type="molecule type" value="Genomic_DNA"/>
</dbReference>